<dbReference type="InterPro" id="IPR002110">
    <property type="entry name" value="Ankyrin_rpt"/>
</dbReference>
<evidence type="ECO:0000256" key="4">
    <source>
        <dbReference type="SAM" id="MobiDB-lite"/>
    </source>
</evidence>
<evidence type="ECO:0000256" key="2">
    <source>
        <dbReference type="ARBA" id="ARBA00023043"/>
    </source>
</evidence>
<gene>
    <name evidence="5" type="ORF">QQS21_007010</name>
</gene>
<proteinExistence type="predicted"/>
<evidence type="ECO:0000313" key="6">
    <source>
        <dbReference type="Proteomes" id="UP001251528"/>
    </source>
</evidence>
<dbReference type="PROSITE" id="PS50088">
    <property type="entry name" value="ANK_REPEAT"/>
    <property type="match status" value="4"/>
</dbReference>
<protein>
    <recommendedName>
        <fullName evidence="7">Ankyrin</fullName>
    </recommendedName>
</protein>
<dbReference type="Gene3D" id="1.25.40.20">
    <property type="entry name" value="Ankyrin repeat-containing domain"/>
    <property type="match status" value="4"/>
</dbReference>
<dbReference type="PROSITE" id="PS50297">
    <property type="entry name" value="ANK_REP_REGION"/>
    <property type="match status" value="3"/>
</dbReference>
<feature type="repeat" description="ANK" evidence="3">
    <location>
        <begin position="780"/>
        <end position="813"/>
    </location>
</feature>
<accession>A0AAJ0CLJ7</accession>
<dbReference type="PANTHER" id="PTHR24198:SF165">
    <property type="entry name" value="ANKYRIN REPEAT-CONTAINING PROTEIN-RELATED"/>
    <property type="match status" value="1"/>
</dbReference>
<sequence length="904" mass="97721">MAAEVGNTYALRKLLAHGADIHSVDLSGRTALFWAAISGQDKSIEILIAQGASRTMEDASGRNALSYAAEAEHHDACIALLSPAAACSRKRGHEEMEELETSDEDDGKSDASSNSSSDSMVLSLKTLLKYGEEMYFNCAWEDEPNIIMVASKVGSDKILSFLLEAGFKACDAIDMRCRTPLILAAARGHDSIVRTLLSQPEMDADWCDEDGNTALDYARMGNHESTIQLLLDSSVEGDQPNATMCSPSSQTNRTTDDRAEFCNRLKESADPAEILTLLSSTGAKDDNTVLVRRRDAIFWAIENGNREVLDSVIAAFPSLANAQDDTQRSPLLLAVTQKRKDFVRALLALTETDVNSQDKAGHTSLSIAIRQQDLTTAHMLAGREGIDCTLNDADQMSSLLWAVSLGILSVTRMLVNQSNVDHQDGEGRSLLHHAILDSENHVPGHSKEEVLRHLLRFNVSVNVVDKNGRTPLSYAAEMGLLPHAKMLVNMVNIDINCADERNRTPISYAAEHDHRYIIALLLEKPEVNVTVASTDGRTPLSYASIHEQASSFELLFAAENSMADFPDENGRSPLSWAAQFGSVPVCSLLQALGSDINQGDKTGRTPLSYAAEMAQFDTVRLLLETGAEATSRDVLGRSSLQWAASDDSDCSDVLYGSYSQTFGTKRCATIYVLVTGQLGDIPTATSLDHLLRTLIERNDTHSISRIFESGIGNKIEPASELVHHAMEHGSDETVKTTIAALDGAGLGLTATTILSIAASAGRTSLVKQLLEEEIESKDADGLTPIAQAVMNGHLDTMAELLDNDKVNINACDNTGRTPLILASIHDQEEALSRLLHCTKIDVNHTDQEGRSSISHAAGLGHSGIVELLLEDSRTNSGLADAQGRLPLWHAVAGFHCDVIAHLAP</sequence>
<evidence type="ECO:0000256" key="3">
    <source>
        <dbReference type="PROSITE-ProRule" id="PRU00023"/>
    </source>
</evidence>
<name>A0AAJ0CLJ7_9HYPO</name>
<dbReference type="Pfam" id="PF12796">
    <property type="entry name" value="Ank_2"/>
    <property type="match status" value="6"/>
</dbReference>
<dbReference type="EMBL" id="JASWJB010000137">
    <property type="protein sequence ID" value="KAK2595295.1"/>
    <property type="molecule type" value="Genomic_DNA"/>
</dbReference>
<keyword evidence="2 3" id="KW-0040">ANK repeat</keyword>
<keyword evidence="1" id="KW-0677">Repeat</keyword>
<feature type="region of interest" description="Disordered" evidence="4">
    <location>
        <begin position="91"/>
        <end position="117"/>
    </location>
</feature>
<dbReference type="InterPro" id="IPR036770">
    <property type="entry name" value="Ankyrin_rpt-contain_sf"/>
</dbReference>
<dbReference type="Proteomes" id="UP001251528">
    <property type="component" value="Unassembled WGS sequence"/>
</dbReference>
<dbReference type="PANTHER" id="PTHR24198">
    <property type="entry name" value="ANKYRIN REPEAT AND PROTEIN KINASE DOMAIN-CONTAINING PROTEIN"/>
    <property type="match status" value="1"/>
</dbReference>
<dbReference type="SUPFAM" id="SSF48403">
    <property type="entry name" value="Ankyrin repeat"/>
    <property type="match status" value="3"/>
</dbReference>
<feature type="repeat" description="ANK" evidence="3">
    <location>
        <begin position="602"/>
        <end position="634"/>
    </location>
</feature>
<feature type="repeat" description="ANK" evidence="3">
    <location>
        <begin position="569"/>
        <end position="601"/>
    </location>
</feature>
<organism evidence="5 6">
    <name type="scientific">Conoideocrella luteorostrata</name>
    <dbReference type="NCBI Taxonomy" id="1105319"/>
    <lineage>
        <taxon>Eukaryota</taxon>
        <taxon>Fungi</taxon>
        <taxon>Dikarya</taxon>
        <taxon>Ascomycota</taxon>
        <taxon>Pezizomycotina</taxon>
        <taxon>Sordariomycetes</taxon>
        <taxon>Hypocreomycetidae</taxon>
        <taxon>Hypocreales</taxon>
        <taxon>Clavicipitaceae</taxon>
        <taxon>Conoideocrella</taxon>
    </lineage>
</organism>
<reference evidence="5" key="1">
    <citation type="submission" date="2023-06" db="EMBL/GenBank/DDBJ databases">
        <title>Conoideocrella luteorostrata (Hypocreales: Clavicipitaceae), a potential biocontrol fungus for elongate hemlock scale in United States Christmas tree production areas.</title>
        <authorList>
            <person name="Barrett H."/>
            <person name="Lovett B."/>
            <person name="Macias A.M."/>
            <person name="Stajich J.E."/>
            <person name="Kasson M.T."/>
        </authorList>
    </citation>
    <scope>NUCLEOTIDE SEQUENCE</scope>
    <source>
        <strain evidence="5">ARSEF 14590</strain>
    </source>
</reference>
<feature type="compositionally biased region" description="Acidic residues" evidence="4">
    <location>
        <begin position="95"/>
        <end position="107"/>
    </location>
</feature>
<keyword evidence="6" id="KW-1185">Reference proteome</keyword>
<evidence type="ECO:0008006" key="7">
    <source>
        <dbReference type="Google" id="ProtNLM"/>
    </source>
</evidence>
<evidence type="ECO:0000313" key="5">
    <source>
        <dbReference type="EMBL" id="KAK2595295.1"/>
    </source>
</evidence>
<feature type="repeat" description="ANK" evidence="3">
    <location>
        <begin position="27"/>
        <end position="59"/>
    </location>
</feature>
<comment type="caution">
    <text evidence="5">The sequence shown here is derived from an EMBL/GenBank/DDBJ whole genome shotgun (WGS) entry which is preliminary data.</text>
</comment>
<dbReference type="SMART" id="SM00248">
    <property type="entry name" value="ANK"/>
    <property type="match status" value="19"/>
</dbReference>
<dbReference type="AlphaFoldDB" id="A0AAJ0CLJ7"/>
<evidence type="ECO:0000256" key="1">
    <source>
        <dbReference type="ARBA" id="ARBA00022737"/>
    </source>
</evidence>